<dbReference type="CDD" id="cd13761">
    <property type="entry name" value="TGF_beta_BMP5_like"/>
    <property type="match status" value="1"/>
</dbReference>
<organism evidence="13 14">
    <name type="scientific">Nesidiocoris tenuis</name>
    <dbReference type="NCBI Taxonomy" id="355587"/>
    <lineage>
        <taxon>Eukaryota</taxon>
        <taxon>Metazoa</taxon>
        <taxon>Ecdysozoa</taxon>
        <taxon>Arthropoda</taxon>
        <taxon>Hexapoda</taxon>
        <taxon>Insecta</taxon>
        <taxon>Pterygota</taxon>
        <taxon>Neoptera</taxon>
        <taxon>Paraneoptera</taxon>
        <taxon>Hemiptera</taxon>
        <taxon>Heteroptera</taxon>
        <taxon>Panheteroptera</taxon>
        <taxon>Cimicomorpha</taxon>
        <taxon>Miridae</taxon>
        <taxon>Dicyphina</taxon>
        <taxon>Nesidiocoris</taxon>
    </lineage>
</organism>
<evidence type="ECO:0000256" key="10">
    <source>
        <dbReference type="SAM" id="MobiDB-lite"/>
    </source>
</evidence>
<dbReference type="GO" id="GO:0032502">
    <property type="term" value="P:developmental process"/>
    <property type="evidence" value="ECO:0007669"/>
    <property type="project" value="UniProtKB-ARBA"/>
</dbReference>
<keyword evidence="3" id="KW-0202">Cytokine</keyword>
<dbReference type="Gene3D" id="2.10.90.10">
    <property type="entry name" value="Cystine-knot cytokines"/>
    <property type="match status" value="1"/>
</dbReference>
<dbReference type="InterPro" id="IPR001839">
    <property type="entry name" value="TGF-b_C"/>
</dbReference>
<protein>
    <recommendedName>
        <fullName evidence="12">TGF-beta family profile domain-containing protein</fullName>
    </recommendedName>
</protein>
<dbReference type="PROSITE" id="PS00250">
    <property type="entry name" value="TGF_BETA_1"/>
    <property type="match status" value="1"/>
</dbReference>
<dbReference type="GO" id="GO:0005615">
    <property type="term" value="C:extracellular space"/>
    <property type="evidence" value="ECO:0007669"/>
    <property type="project" value="UniProtKB-KW"/>
</dbReference>
<feature type="domain" description="TGF-beta family profile" evidence="12">
    <location>
        <begin position="168"/>
        <end position="300"/>
    </location>
</feature>
<name>A0A6H5GF35_9HEMI</name>
<dbReference type="InterPro" id="IPR015615">
    <property type="entry name" value="TGF-beta-rel"/>
</dbReference>
<dbReference type="OrthoDB" id="5987191at2759"/>
<evidence type="ECO:0000256" key="3">
    <source>
        <dbReference type="ARBA" id="ARBA00022514"/>
    </source>
</evidence>
<dbReference type="GO" id="GO:0005125">
    <property type="term" value="F:cytokine activity"/>
    <property type="evidence" value="ECO:0007669"/>
    <property type="project" value="UniProtKB-KW"/>
</dbReference>
<feature type="chain" id="PRO_5026195708" description="TGF-beta family profile domain-containing protein" evidence="11">
    <location>
        <begin position="22"/>
        <end position="300"/>
    </location>
</feature>
<dbReference type="SUPFAM" id="SSF57501">
    <property type="entry name" value="Cystine-knot cytokines"/>
    <property type="match status" value="1"/>
</dbReference>
<keyword evidence="8" id="KW-0325">Glycoprotein</keyword>
<feature type="signal peptide" evidence="11">
    <location>
        <begin position="1"/>
        <end position="21"/>
    </location>
</feature>
<comment type="subcellular location">
    <subcellularLocation>
        <location evidence="1">Secreted</location>
    </subcellularLocation>
</comment>
<evidence type="ECO:0000256" key="7">
    <source>
        <dbReference type="ARBA" id="ARBA00023157"/>
    </source>
</evidence>
<feature type="compositionally biased region" description="Basic residues" evidence="10">
    <location>
        <begin position="159"/>
        <end position="172"/>
    </location>
</feature>
<dbReference type="FunFam" id="2.10.90.10:FF:000003">
    <property type="entry name" value="Bone morphogenetic protein 5"/>
    <property type="match status" value="1"/>
</dbReference>
<proteinExistence type="inferred from homology"/>
<keyword evidence="7" id="KW-1015">Disulfide bond</keyword>
<evidence type="ECO:0000256" key="4">
    <source>
        <dbReference type="ARBA" id="ARBA00022525"/>
    </source>
</evidence>
<feature type="region of interest" description="Disordered" evidence="10">
    <location>
        <begin position="158"/>
        <end position="186"/>
    </location>
</feature>
<evidence type="ECO:0000256" key="8">
    <source>
        <dbReference type="ARBA" id="ARBA00023180"/>
    </source>
</evidence>
<dbReference type="Pfam" id="PF00019">
    <property type="entry name" value="TGF_beta"/>
    <property type="match status" value="1"/>
</dbReference>
<gene>
    <name evidence="13" type="ORF">NTEN_LOCUS7921</name>
</gene>
<dbReference type="InterPro" id="IPR029034">
    <property type="entry name" value="Cystine-knot_cytokine"/>
</dbReference>
<evidence type="ECO:0000259" key="12">
    <source>
        <dbReference type="PROSITE" id="PS51362"/>
    </source>
</evidence>
<sequence>MVGTLQLLTLLLNCFIILVAAIHSGVYVDNGKDQTVVHHELSHRERRHFELEFLDLLGVQKPPRVTRSIPVRSSGHKFLLDLYKSQLDSGTRSTRSGFDISEQDLSVIQESDAILSLKNLYTPVSLAELGISQVKSQVDLDDEADPFMIVFMHGDSRRSPRVRRQTRHRKRKTENSETPNINPLTDPIGHSWSQSPRSCQIQSLFVNFSDLEWQDWIIAPVGYSAFYCSGECNFPLNAHMNATNHAIVQTLVNLINPLRVPRPCCAPTKLSSISVLYFVDDNNVILKKYKNMVVKSCGCH</sequence>
<dbReference type="GO" id="GO:0008083">
    <property type="term" value="F:growth factor activity"/>
    <property type="evidence" value="ECO:0007669"/>
    <property type="project" value="UniProtKB-KW"/>
</dbReference>
<dbReference type="EMBL" id="CADCXU010011946">
    <property type="protein sequence ID" value="CAB0002134.1"/>
    <property type="molecule type" value="Genomic_DNA"/>
</dbReference>
<dbReference type="AlphaFoldDB" id="A0A6H5GF35"/>
<evidence type="ECO:0000256" key="5">
    <source>
        <dbReference type="ARBA" id="ARBA00022729"/>
    </source>
</evidence>
<dbReference type="PROSITE" id="PS51362">
    <property type="entry name" value="TGF_BETA_2"/>
    <property type="match status" value="1"/>
</dbReference>
<evidence type="ECO:0000256" key="6">
    <source>
        <dbReference type="ARBA" id="ARBA00023030"/>
    </source>
</evidence>
<evidence type="ECO:0000256" key="1">
    <source>
        <dbReference type="ARBA" id="ARBA00004613"/>
    </source>
</evidence>
<reference evidence="13 14" key="1">
    <citation type="submission" date="2020-02" db="EMBL/GenBank/DDBJ databases">
        <authorList>
            <person name="Ferguson B K."/>
        </authorList>
    </citation>
    <scope>NUCLEOTIDE SEQUENCE [LARGE SCALE GENOMIC DNA]</scope>
</reference>
<evidence type="ECO:0000313" key="14">
    <source>
        <dbReference type="Proteomes" id="UP000479000"/>
    </source>
</evidence>
<dbReference type="Proteomes" id="UP000479000">
    <property type="component" value="Unassembled WGS sequence"/>
</dbReference>
<accession>A0A6H5GF35</accession>
<dbReference type="Pfam" id="PF00688">
    <property type="entry name" value="TGFb_propeptide"/>
    <property type="match status" value="1"/>
</dbReference>
<dbReference type="PANTHER" id="PTHR11848:SF310">
    <property type="entry name" value="PROTEIN 60A-RELATED"/>
    <property type="match status" value="1"/>
</dbReference>
<keyword evidence="4" id="KW-0964">Secreted</keyword>
<dbReference type="InterPro" id="IPR017948">
    <property type="entry name" value="TGFb_CS"/>
</dbReference>
<dbReference type="SMART" id="SM00204">
    <property type="entry name" value="TGFB"/>
    <property type="match status" value="1"/>
</dbReference>
<comment type="similarity">
    <text evidence="2 9">Belongs to the TGF-beta family.</text>
</comment>
<evidence type="ECO:0000313" key="13">
    <source>
        <dbReference type="EMBL" id="CAB0002134.1"/>
    </source>
</evidence>
<keyword evidence="14" id="KW-1185">Reference proteome</keyword>
<evidence type="ECO:0000256" key="11">
    <source>
        <dbReference type="SAM" id="SignalP"/>
    </source>
</evidence>
<dbReference type="InterPro" id="IPR001111">
    <property type="entry name" value="TGF-b_propeptide"/>
</dbReference>
<keyword evidence="6 9" id="KW-0339">Growth factor</keyword>
<dbReference type="PANTHER" id="PTHR11848">
    <property type="entry name" value="TGF-BETA FAMILY"/>
    <property type="match status" value="1"/>
</dbReference>
<keyword evidence="5 11" id="KW-0732">Signal</keyword>
<evidence type="ECO:0000256" key="9">
    <source>
        <dbReference type="RuleBase" id="RU000354"/>
    </source>
</evidence>
<evidence type="ECO:0000256" key="2">
    <source>
        <dbReference type="ARBA" id="ARBA00006656"/>
    </source>
</evidence>